<dbReference type="GO" id="GO:0005615">
    <property type="term" value="C:extracellular space"/>
    <property type="evidence" value="ECO:0007669"/>
    <property type="project" value="TreeGrafter"/>
</dbReference>
<sequence length="139" mass="15622">MMLNIPILVGMILAVVAPSLASHTQAQERVLHPIYDKCSEDLGIPLKERYFERGFLGGLTADDPNAFPFMFCVMLRLDFVNCTGTINQKAVVDFFTDGHDITSLPGVVDECDKNKSGKTVAERSFSFYRCFFDQKKFIV</sequence>
<protein>
    <submittedName>
        <fullName evidence="6">Putative pbp/gobp family</fullName>
    </submittedName>
</protein>
<reference evidence="6" key="1">
    <citation type="submission" date="2017-01" db="EMBL/GenBank/DDBJ databases">
        <title>A deep insight into the sialotranscriptome of adult male and female Cluex tarsalis mosquitoes.</title>
        <authorList>
            <person name="Ribeiro J.M."/>
            <person name="Moreira F."/>
            <person name="Bernard K.A."/>
            <person name="Calvo E."/>
        </authorList>
    </citation>
    <scope>NUCLEOTIDE SEQUENCE</scope>
    <source>
        <strain evidence="6">Kern County</strain>
        <tissue evidence="6">Salivary glands</tissue>
    </source>
</reference>
<dbReference type="AlphaFoldDB" id="A0A1Q3FT31"/>
<evidence type="ECO:0000256" key="3">
    <source>
        <dbReference type="ARBA" id="ARBA00022525"/>
    </source>
</evidence>
<keyword evidence="3" id="KW-0964">Secreted</keyword>
<dbReference type="GO" id="GO:0007608">
    <property type="term" value="P:sensory perception of smell"/>
    <property type="evidence" value="ECO:0007669"/>
    <property type="project" value="TreeGrafter"/>
</dbReference>
<comment type="similarity">
    <text evidence="2">Belongs to the PBP/GOBP family.</text>
</comment>
<dbReference type="SUPFAM" id="SSF47565">
    <property type="entry name" value="Insect pheromone/odorant-binding proteins"/>
    <property type="match status" value="1"/>
</dbReference>
<evidence type="ECO:0000256" key="5">
    <source>
        <dbReference type="SAM" id="SignalP"/>
    </source>
</evidence>
<dbReference type="PANTHER" id="PTHR11857:SF43">
    <property type="entry name" value="GEO07291P1-RELATED"/>
    <property type="match status" value="1"/>
</dbReference>
<feature type="chain" id="PRO_5012704509" evidence="5">
    <location>
        <begin position="22"/>
        <end position="139"/>
    </location>
</feature>
<dbReference type="Pfam" id="PF01395">
    <property type="entry name" value="PBP_GOBP"/>
    <property type="match status" value="1"/>
</dbReference>
<feature type="signal peptide" evidence="5">
    <location>
        <begin position="1"/>
        <end position="21"/>
    </location>
</feature>
<proteinExistence type="inferred from homology"/>
<dbReference type="Gene3D" id="1.10.238.20">
    <property type="entry name" value="Pheromone/general odorant binding protein domain"/>
    <property type="match status" value="1"/>
</dbReference>
<keyword evidence="4 5" id="KW-0732">Signal</keyword>
<evidence type="ECO:0000256" key="2">
    <source>
        <dbReference type="ARBA" id="ARBA00008098"/>
    </source>
</evidence>
<dbReference type="GO" id="GO:0005549">
    <property type="term" value="F:odorant binding"/>
    <property type="evidence" value="ECO:0007669"/>
    <property type="project" value="InterPro"/>
</dbReference>
<evidence type="ECO:0000256" key="1">
    <source>
        <dbReference type="ARBA" id="ARBA00004613"/>
    </source>
</evidence>
<dbReference type="InterPro" id="IPR006170">
    <property type="entry name" value="PBP/GOBP"/>
</dbReference>
<dbReference type="EMBL" id="GFDL01004291">
    <property type="protein sequence ID" value="JAV30754.1"/>
    <property type="molecule type" value="Transcribed_RNA"/>
</dbReference>
<evidence type="ECO:0000313" key="6">
    <source>
        <dbReference type="EMBL" id="JAV30754.1"/>
    </source>
</evidence>
<name>A0A1Q3FT31_CULTA</name>
<evidence type="ECO:0000256" key="4">
    <source>
        <dbReference type="ARBA" id="ARBA00022729"/>
    </source>
</evidence>
<dbReference type="PANTHER" id="PTHR11857">
    <property type="entry name" value="ODORANT BINDING PROTEIN-RELATED"/>
    <property type="match status" value="1"/>
</dbReference>
<dbReference type="InterPro" id="IPR036728">
    <property type="entry name" value="PBP_GOBP_sf"/>
</dbReference>
<organism evidence="6">
    <name type="scientific">Culex tarsalis</name>
    <name type="common">Encephalitis mosquito</name>
    <dbReference type="NCBI Taxonomy" id="7177"/>
    <lineage>
        <taxon>Eukaryota</taxon>
        <taxon>Metazoa</taxon>
        <taxon>Ecdysozoa</taxon>
        <taxon>Arthropoda</taxon>
        <taxon>Hexapoda</taxon>
        <taxon>Insecta</taxon>
        <taxon>Pterygota</taxon>
        <taxon>Neoptera</taxon>
        <taxon>Endopterygota</taxon>
        <taxon>Diptera</taxon>
        <taxon>Nematocera</taxon>
        <taxon>Culicoidea</taxon>
        <taxon>Culicidae</taxon>
        <taxon>Culicinae</taxon>
        <taxon>Culicini</taxon>
        <taxon>Culex</taxon>
        <taxon>Culex</taxon>
    </lineage>
</organism>
<comment type="subcellular location">
    <subcellularLocation>
        <location evidence="1">Secreted</location>
    </subcellularLocation>
</comment>
<accession>A0A1Q3FT31</accession>
<dbReference type="CDD" id="cd23992">
    <property type="entry name" value="PBP_GOBP"/>
    <property type="match status" value="1"/>
</dbReference>